<keyword evidence="2" id="KW-1185">Reference proteome</keyword>
<proteinExistence type="predicted"/>
<organism evidence="1 2">
    <name type="scientific">Actinomycetospora termitidis</name>
    <dbReference type="NCBI Taxonomy" id="3053470"/>
    <lineage>
        <taxon>Bacteria</taxon>
        <taxon>Bacillati</taxon>
        <taxon>Actinomycetota</taxon>
        <taxon>Actinomycetes</taxon>
        <taxon>Pseudonocardiales</taxon>
        <taxon>Pseudonocardiaceae</taxon>
        <taxon>Actinomycetospora</taxon>
    </lineage>
</organism>
<accession>A0ABT7M700</accession>
<sequence length="94" mass="11110">MTTHDAAPEQIIGHRDEAERARLEEARSLHRRLSGEVTILENFDRRLTRQIHEKEQEPARGDYVRELVQRRISVRSRLEEMRLRRNRAAEAAGL</sequence>
<protein>
    <submittedName>
        <fullName evidence="1">Uncharacterized protein</fullName>
    </submittedName>
</protein>
<comment type="caution">
    <text evidence="1">The sequence shown here is derived from an EMBL/GenBank/DDBJ whole genome shotgun (WGS) entry which is preliminary data.</text>
</comment>
<gene>
    <name evidence="1" type="ORF">QRT03_04630</name>
</gene>
<dbReference type="EMBL" id="JASVWF010000001">
    <property type="protein sequence ID" value="MDL5155233.1"/>
    <property type="molecule type" value="Genomic_DNA"/>
</dbReference>
<dbReference type="Proteomes" id="UP001231924">
    <property type="component" value="Unassembled WGS sequence"/>
</dbReference>
<name>A0ABT7M700_9PSEU</name>
<evidence type="ECO:0000313" key="1">
    <source>
        <dbReference type="EMBL" id="MDL5155233.1"/>
    </source>
</evidence>
<reference evidence="1 2" key="1">
    <citation type="submission" date="2023-06" db="EMBL/GenBank/DDBJ databases">
        <title>Actinomycetospora Odt1-22.</title>
        <authorList>
            <person name="Supong K."/>
        </authorList>
    </citation>
    <scope>NUCLEOTIDE SEQUENCE [LARGE SCALE GENOMIC DNA]</scope>
    <source>
        <strain evidence="1 2">Odt1-22</strain>
    </source>
</reference>
<dbReference type="RefSeq" id="WP_286051334.1">
    <property type="nucleotide sequence ID" value="NZ_JASVWF010000001.1"/>
</dbReference>
<evidence type="ECO:0000313" key="2">
    <source>
        <dbReference type="Proteomes" id="UP001231924"/>
    </source>
</evidence>